<comment type="caution">
    <text evidence="3">The sequence shown here is derived from an EMBL/GenBank/DDBJ whole genome shotgun (WGS) entry which is preliminary data.</text>
</comment>
<name>A0A4Z0D525_9FIRM</name>
<proteinExistence type="predicted"/>
<gene>
    <name evidence="3" type="ORF">E4100_07440</name>
</gene>
<sequence>MSKNKRKKKIKKKGFRIHHLLILMMIIYTTVTFFNQKNMQKELTLQKNKLESEIAELNNEITDLDAQIKQSGTLSFVEKVARDEYGLVKPREIIYIDKNKIDEKDFLNK</sequence>
<keyword evidence="2" id="KW-0812">Transmembrane</keyword>
<evidence type="ECO:0000313" key="4">
    <source>
        <dbReference type="Proteomes" id="UP000298381"/>
    </source>
</evidence>
<keyword evidence="2" id="KW-1133">Transmembrane helix</keyword>
<feature type="coiled-coil region" evidence="1">
    <location>
        <begin position="40"/>
        <end position="74"/>
    </location>
</feature>
<protein>
    <submittedName>
        <fullName evidence="3">Septum formation initiator family protein</fullName>
    </submittedName>
</protein>
<keyword evidence="2" id="KW-0472">Membrane</keyword>
<dbReference type="EMBL" id="SRIB01000010">
    <property type="protein sequence ID" value="TFZ39644.1"/>
    <property type="molecule type" value="Genomic_DNA"/>
</dbReference>
<evidence type="ECO:0000256" key="2">
    <source>
        <dbReference type="SAM" id="Phobius"/>
    </source>
</evidence>
<accession>A0A4Z0D525</accession>
<organism evidence="3 4">
    <name type="scientific">Soehngenia longivitae</name>
    <dbReference type="NCBI Taxonomy" id="2562294"/>
    <lineage>
        <taxon>Bacteria</taxon>
        <taxon>Bacillati</taxon>
        <taxon>Bacillota</taxon>
        <taxon>Tissierellia</taxon>
        <taxon>Tissierellales</taxon>
        <taxon>Tissierellaceae</taxon>
        <taxon>Soehngenia</taxon>
    </lineage>
</organism>
<evidence type="ECO:0000256" key="1">
    <source>
        <dbReference type="SAM" id="Coils"/>
    </source>
</evidence>
<evidence type="ECO:0000313" key="3">
    <source>
        <dbReference type="EMBL" id="TFZ39644.1"/>
    </source>
</evidence>
<dbReference type="AlphaFoldDB" id="A0A4Z0D525"/>
<keyword evidence="1" id="KW-0175">Coiled coil</keyword>
<dbReference type="Proteomes" id="UP000298381">
    <property type="component" value="Unassembled WGS sequence"/>
</dbReference>
<keyword evidence="4" id="KW-1185">Reference proteome</keyword>
<feature type="transmembrane region" description="Helical" evidence="2">
    <location>
        <begin position="20"/>
        <end position="36"/>
    </location>
</feature>
<reference evidence="3 4" key="1">
    <citation type="submission" date="2019-03" db="EMBL/GenBank/DDBJ databases">
        <title>Draft genome sequence data and analysis of a Fermenting Bacterium, Soehngenia longevitae strain 1933PT, isolated from petroleum reservoir in Azerbaijan.</title>
        <authorList>
            <person name="Grouzdev D.S."/>
            <person name="Bidzhieva S.K."/>
            <person name="Sokolova D.S."/>
            <person name="Tourova T.P."/>
            <person name="Poltaraus A.B."/>
            <person name="Nazina T.N."/>
        </authorList>
    </citation>
    <scope>NUCLEOTIDE SEQUENCE [LARGE SCALE GENOMIC DNA]</scope>
    <source>
        <strain evidence="3 4">1933P</strain>
    </source>
</reference>
<dbReference type="InterPro" id="IPR007060">
    <property type="entry name" value="FtsL/DivIC"/>
</dbReference>
<dbReference type="OrthoDB" id="14319at2"/>
<dbReference type="Pfam" id="PF04977">
    <property type="entry name" value="DivIC"/>
    <property type="match status" value="1"/>
</dbReference>
<dbReference type="RefSeq" id="WP_135271412.1">
    <property type="nucleotide sequence ID" value="NZ_SRIB01000010.1"/>
</dbReference>